<dbReference type="GO" id="GO:0005829">
    <property type="term" value="C:cytosol"/>
    <property type="evidence" value="ECO:0007669"/>
    <property type="project" value="TreeGrafter"/>
</dbReference>
<comment type="catalytic activity">
    <reaction evidence="15 16">
        <text>shikimate + ATP = 3-phosphoshikimate + ADP + H(+)</text>
        <dbReference type="Rhea" id="RHEA:13121"/>
        <dbReference type="ChEBI" id="CHEBI:15378"/>
        <dbReference type="ChEBI" id="CHEBI:30616"/>
        <dbReference type="ChEBI" id="CHEBI:36208"/>
        <dbReference type="ChEBI" id="CHEBI:145989"/>
        <dbReference type="ChEBI" id="CHEBI:456216"/>
        <dbReference type="EC" id="2.7.1.71"/>
    </reaction>
</comment>
<feature type="binding site" evidence="16">
    <location>
        <position position="82"/>
    </location>
    <ligand>
        <name>substrate</name>
    </ligand>
</feature>
<keyword evidence="11 16" id="KW-0418">Kinase</keyword>
<gene>
    <name evidence="16 17" type="primary">aroK</name>
    <name evidence="17" type="ORF">SOFFGTOCOR_0112</name>
</gene>
<protein>
    <recommendedName>
        <fullName evidence="16">Shikimate kinase 1</fullName>
        <shortName evidence="16">SK 1</shortName>
        <ecNumber evidence="16">2.7.1.71</ecNumber>
    </recommendedName>
</protein>
<dbReference type="GO" id="GO:0004765">
    <property type="term" value="F:shikimate kinase activity"/>
    <property type="evidence" value="ECO:0007669"/>
    <property type="project" value="UniProtKB-UniRule"/>
</dbReference>
<keyword evidence="6 16" id="KW-0963">Cytoplasm</keyword>
<dbReference type="NCBIfam" id="NF003456">
    <property type="entry name" value="PRK05057.1"/>
    <property type="match status" value="1"/>
</dbReference>
<dbReference type="GO" id="GO:0005524">
    <property type="term" value="F:ATP binding"/>
    <property type="evidence" value="ECO:0007669"/>
    <property type="project" value="UniProtKB-UniRule"/>
</dbReference>
<evidence type="ECO:0000256" key="8">
    <source>
        <dbReference type="ARBA" id="ARBA00022679"/>
    </source>
</evidence>
<keyword evidence="12 16" id="KW-0067">ATP-binding</keyword>
<dbReference type="Gene3D" id="3.40.50.300">
    <property type="entry name" value="P-loop containing nucleotide triphosphate hydrolases"/>
    <property type="match status" value="1"/>
</dbReference>
<dbReference type="CDD" id="cd00464">
    <property type="entry name" value="SK"/>
    <property type="match status" value="1"/>
</dbReference>
<dbReference type="InterPro" id="IPR023000">
    <property type="entry name" value="Shikimate_kinase_CS"/>
</dbReference>
<sequence length="179" mass="20661">MTEKHNIFLIGPMGSGKSTIGRQLAQQLKMEFFDSDHEIEKRTGVDINWVFDLEGEKGFRERETKIINELIKKQGIVLATGGGAVKSKETRNYLSTRGIVVYLEATIETQLFRTKKDNKRPLLQTNKSTQEILENLAYERNHIYKEIADIIIHTDKQKSKIVTYQLIEILKKNNDCFNS</sequence>
<dbReference type="InterPro" id="IPR031322">
    <property type="entry name" value="Shikimate/glucono_kinase"/>
</dbReference>
<feature type="binding site" evidence="16">
    <location>
        <position position="18"/>
    </location>
    <ligand>
        <name>Mg(2+)</name>
        <dbReference type="ChEBI" id="CHEBI:18420"/>
    </ligand>
</feature>
<feature type="binding site" evidence="16">
    <location>
        <position position="120"/>
    </location>
    <ligand>
        <name>ATP</name>
        <dbReference type="ChEBI" id="CHEBI:30616"/>
    </ligand>
</feature>
<dbReference type="InterPro" id="IPR000623">
    <property type="entry name" value="Shikimate_kinase/TSH1"/>
</dbReference>
<evidence type="ECO:0000256" key="10">
    <source>
        <dbReference type="ARBA" id="ARBA00022741"/>
    </source>
</evidence>
<comment type="pathway">
    <text evidence="3 16">Metabolic intermediate biosynthesis; chorismate biosynthesis; chorismate from D-erythrose 4-phosphate and phosphoenolpyruvate: step 5/7.</text>
</comment>
<feature type="binding site" evidence="16">
    <location>
        <position position="140"/>
    </location>
    <ligand>
        <name>substrate</name>
    </ligand>
</feature>
<dbReference type="PROSITE" id="PS01128">
    <property type="entry name" value="SHIKIMATE_KINASE"/>
    <property type="match status" value="1"/>
</dbReference>
<feature type="binding site" evidence="16">
    <location>
        <position position="157"/>
    </location>
    <ligand>
        <name>ATP</name>
        <dbReference type="ChEBI" id="CHEBI:30616"/>
    </ligand>
</feature>
<keyword evidence="8 16" id="KW-0808">Transferase</keyword>
<evidence type="ECO:0000256" key="12">
    <source>
        <dbReference type="ARBA" id="ARBA00022840"/>
    </source>
</evidence>
<dbReference type="GO" id="GO:0000287">
    <property type="term" value="F:magnesium ion binding"/>
    <property type="evidence" value="ECO:0007669"/>
    <property type="project" value="UniProtKB-UniRule"/>
</dbReference>
<evidence type="ECO:0000256" key="4">
    <source>
        <dbReference type="ARBA" id="ARBA00006997"/>
    </source>
</evidence>
<evidence type="ECO:0000256" key="6">
    <source>
        <dbReference type="ARBA" id="ARBA00022490"/>
    </source>
</evidence>
<evidence type="ECO:0000313" key="18">
    <source>
        <dbReference type="Proteomes" id="UP000242301"/>
    </source>
</evidence>
<keyword evidence="18" id="KW-1185">Reference proteome</keyword>
<dbReference type="GO" id="GO:0009423">
    <property type="term" value="P:chorismate biosynthetic process"/>
    <property type="evidence" value="ECO:0007669"/>
    <property type="project" value="UniProtKB-UniRule"/>
</dbReference>
<comment type="subunit">
    <text evidence="5 16">Monomer.</text>
</comment>
<dbReference type="PANTHER" id="PTHR21087:SF16">
    <property type="entry name" value="SHIKIMATE KINASE 1, CHLOROPLASTIC"/>
    <property type="match status" value="1"/>
</dbReference>
<dbReference type="GO" id="GO:0008652">
    <property type="term" value="P:amino acid biosynthetic process"/>
    <property type="evidence" value="ECO:0007669"/>
    <property type="project" value="UniProtKB-KW"/>
</dbReference>
<dbReference type="Proteomes" id="UP000242301">
    <property type="component" value="Unassembled WGS sequence"/>
</dbReference>
<dbReference type="GO" id="GO:0009073">
    <property type="term" value="P:aromatic amino acid family biosynthetic process"/>
    <property type="evidence" value="ECO:0007669"/>
    <property type="project" value="UniProtKB-KW"/>
</dbReference>
<accession>A0A0M6W6P7</accession>
<evidence type="ECO:0000256" key="1">
    <source>
        <dbReference type="ARBA" id="ARBA00002641"/>
    </source>
</evidence>
<keyword evidence="9 16" id="KW-0479">Metal-binding</keyword>
<dbReference type="FunFam" id="3.40.50.300:FF:000099">
    <property type="entry name" value="Shikimate kinase 1"/>
    <property type="match status" value="1"/>
</dbReference>
<dbReference type="EMBL" id="CVRF01000001">
    <property type="protein sequence ID" value="CRK85554.1"/>
    <property type="molecule type" value="Genomic_DNA"/>
</dbReference>
<evidence type="ECO:0000313" key="17">
    <source>
        <dbReference type="EMBL" id="CRK85554.1"/>
    </source>
</evidence>
<name>A0A0M6W6P7_9GAMM</name>
<evidence type="ECO:0000256" key="5">
    <source>
        <dbReference type="ARBA" id="ARBA00011245"/>
    </source>
</evidence>
<comment type="subcellular location">
    <subcellularLocation>
        <location evidence="2 16">Cytoplasm</location>
    </subcellularLocation>
</comment>
<evidence type="ECO:0000256" key="14">
    <source>
        <dbReference type="ARBA" id="ARBA00023141"/>
    </source>
</evidence>
<feature type="binding site" evidence="16">
    <location>
        <begin position="14"/>
        <end position="19"/>
    </location>
    <ligand>
        <name>ATP</name>
        <dbReference type="ChEBI" id="CHEBI:30616"/>
    </ligand>
</feature>
<dbReference type="Pfam" id="PF01202">
    <property type="entry name" value="SKI"/>
    <property type="match status" value="1"/>
</dbReference>
<comment type="similarity">
    <text evidence="4 16">Belongs to the shikimate kinase family.</text>
</comment>
<keyword evidence="14 16" id="KW-0057">Aromatic amino acid biosynthesis</keyword>
<evidence type="ECO:0000256" key="2">
    <source>
        <dbReference type="ARBA" id="ARBA00004496"/>
    </source>
</evidence>
<dbReference type="PANTHER" id="PTHR21087">
    <property type="entry name" value="SHIKIMATE KINASE"/>
    <property type="match status" value="1"/>
</dbReference>
<comment type="cofactor">
    <cofactor evidence="16">
        <name>Mg(2+)</name>
        <dbReference type="ChEBI" id="CHEBI:18420"/>
    </cofactor>
    <text evidence="16">Binds 1 Mg(2+) ion per subunit.</text>
</comment>
<keyword evidence="13 16" id="KW-0460">Magnesium</keyword>
<dbReference type="STRING" id="1715285.SOFFGTOCOR_0112"/>
<evidence type="ECO:0000256" key="13">
    <source>
        <dbReference type="ARBA" id="ARBA00022842"/>
    </source>
</evidence>
<proteinExistence type="inferred from homology"/>
<dbReference type="UniPathway" id="UPA00053">
    <property type="reaction ID" value="UER00088"/>
</dbReference>
<feature type="binding site" evidence="16">
    <location>
        <position position="36"/>
    </location>
    <ligand>
        <name>substrate</name>
    </ligand>
</feature>
<evidence type="ECO:0000256" key="9">
    <source>
        <dbReference type="ARBA" id="ARBA00022723"/>
    </source>
</evidence>
<dbReference type="SUPFAM" id="SSF52540">
    <property type="entry name" value="P-loop containing nucleoside triphosphate hydrolases"/>
    <property type="match status" value="1"/>
</dbReference>
<evidence type="ECO:0000256" key="16">
    <source>
        <dbReference type="HAMAP-Rule" id="MF_00109"/>
    </source>
</evidence>
<dbReference type="HAMAP" id="MF_00109">
    <property type="entry name" value="Shikimate_kinase"/>
    <property type="match status" value="1"/>
</dbReference>
<organism evidence="17 18">
    <name type="scientific">Candidatus Providencia siddallii</name>
    <dbReference type="NCBI Taxonomy" id="1715285"/>
    <lineage>
        <taxon>Bacteria</taxon>
        <taxon>Pseudomonadati</taxon>
        <taxon>Pseudomonadota</taxon>
        <taxon>Gammaproteobacteria</taxon>
        <taxon>Enterobacterales</taxon>
        <taxon>Morganellaceae</taxon>
        <taxon>Providencia</taxon>
    </lineage>
</organism>
<evidence type="ECO:0000256" key="11">
    <source>
        <dbReference type="ARBA" id="ARBA00022777"/>
    </source>
</evidence>
<comment type="function">
    <text evidence="1 16">Catalyzes the specific phosphorylation of the 3-hydroxyl group of shikimic acid using ATP as a cosubstrate.</text>
</comment>
<evidence type="ECO:0000256" key="7">
    <source>
        <dbReference type="ARBA" id="ARBA00022605"/>
    </source>
</evidence>
<keyword evidence="7 16" id="KW-0028">Amino-acid biosynthesis</keyword>
<evidence type="ECO:0000256" key="15">
    <source>
        <dbReference type="ARBA" id="ARBA00048567"/>
    </source>
</evidence>
<dbReference type="EC" id="2.7.1.71" evidence="16"/>
<dbReference type="InterPro" id="IPR027417">
    <property type="entry name" value="P-loop_NTPase"/>
</dbReference>
<keyword evidence="10 16" id="KW-0547">Nucleotide-binding</keyword>
<dbReference type="AlphaFoldDB" id="A0A0M6W6P7"/>
<evidence type="ECO:0000256" key="3">
    <source>
        <dbReference type="ARBA" id="ARBA00004842"/>
    </source>
</evidence>
<feature type="binding site" evidence="16">
    <location>
        <position position="60"/>
    </location>
    <ligand>
        <name>substrate</name>
    </ligand>
</feature>
<reference evidence="18" key="1">
    <citation type="submission" date="2015-05" db="EMBL/GenBank/DDBJ databases">
        <authorList>
            <person name="Manzano-Marin A."/>
        </authorList>
    </citation>
    <scope>NUCLEOTIDE SEQUENCE [LARGE SCALE GENOMIC DNA]</scope>
    <source>
        <strain evidence="18">officinalis</strain>
    </source>
</reference>
<dbReference type="PRINTS" id="PR01100">
    <property type="entry name" value="SHIKIMTKNASE"/>
</dbReference>